<dbReference type="Pfam" id="PF14378">
    <property type="entry name" value="PAP2_3"/>
    <property type="match status" value="1"/>
</dbReference>
<dbReference type="Proteomes" id="UP000193900">
    <property type="component" value="Unassembled WGS sequence"/>
</dbReference>
<proteinExistence type="predicted"/>
<feature type="transmembrane region" description="Helical" evidence="1">
    <location>
        <begin position="277"/>
        <end position="294"/>
    </location>
</feature>
<organism evidence="3 4">
    <name type="scientific">Roseisalinus antarcticus</name>
    <dbReference type="NCBI Taxonomy" id="254357"/>
    <lineage>
        <taxon>Bacteria</taxon>
        <taxon>Pseudomonadati</taxon>
        <taxon>Pseudomonadota</taxon>
        <taxon>Alphaproteobacteria</taxon>
        <taxon>Rhodobacterales</taxon>
        <taxon>Roseobacteraceae</taxon>
        <taxon>Roseisalinus</taxon>
    </lineage>
</organism>
<dbReference type="InterPro" id="IPR026841">
    <property type="entry name" value="Aur1/Ipt1"/>
</dbReference>
<evidence type="ECO:0000313" key="3">
    <source>
        <dbReference type="EMBL" id="SLN21330.1"/>
    </source>
</evidence>
<protein>
    <recommendedName>
        <fullName evidence="2">Inositolphosphotransferase Aur1/Ipt1 domain-containing protein</fullName>
    </recommendedName>
</protein>
<feature type="transmembrane region" description="Helical" evidence="1">
    <location>
        <begin position="146"/>
        <end position="165"/>
    </location>
</feature>
<feature type="transmembrane region" description="Helical" evidence="1">
    <location>
        <begin position="177"/>
        <end position="196"/>
    </location>
</feature>
<feature type="transmembrane region" description="Helical" evidence="1">
    <location>
        <begin position="83"/>
        <end position="103"/>
    </location>
</feature>
<keyword evidence="1" id="KW-1133">Transmembrane helix</keyword>
<accession>A0A1Y5RPR2</accession>
<evidence type="ECO:0000256" key="1">
    <source>
        <dbReference type="SAM" id="Phobius"/>
    </source>
</evidence>
<keyword evidence="1" id="KW-0812">Transmembrane</keyword>
<dbReference type="RefSeq" id="WP_085877481.1">
    <property type="nucleotide sequence ID" value="NZ_FWFZ01000002.1"/>
</dbReference>
<feature type="domain" description="Inositolphosphotransferase Aur1/Ipt1" evidence="2">
    <location>
        <begin position="115"/>
        <end position="313"/>
    </location>
</feature>
<dbReference type="EMBL" id="FWFZ01000002">
    <property type="protein sequence ID" value="SLN21330.1"/>
    <property type="molecule type" value="Genomic_DNA"/>
</dbReference>
<gene>
    <name evidence="3" type="ORF">ROA7023_00555</name>
</gene>
<keyword evidence="4" id="KW-1185">Reference proteome</keyword>
<evidence type="ECO:0000259" key="2">
    <source>
        <dbReference type="Pfam" id="PF14378"/>
    </source>
</evidence>
<dbReference type="GO" id="GO:0016020">
    <property type="term" value="C:membrane"/>
    <property type="evidence" value="ECO:0007669"/>
    <property type="project" value="UniProtKB-SubCell"/>
</dbReference>
<feature type="transmembrane region" description="Helical" evidence="1">
    <location>
        <begin position="251"/>
        <end position="270"/>
    </location>
</feature>
<evidence type="ECO:0000313" key="4">
    <source>
        <dbReference type="Proteomes" id="UP000193900"/>
    </source>
</evidence>
<sequence length="330" mass="35008">MSDPDTESRREERVLLTASAAYLLLAAVLTTLWRGGTTDHLVGPVQNLLSILWFFRLPLCIGTALLALAAVRGAGSGPVRRAFVAAVATGLFFAAFTTIKASMPMAMPFWADPPLAALDRMLHGGTDAWAIAHRLAPWIDAQTASALYLLVWLPLALGFPILLMLSDGDTVRRRRFLALYAVVWIVLGNVLALLFLSGGPVYADRLTGGSDFAGLGAAFAASGIAETATASIHEGLWHAFVTGENRVGSGISAFPSVHVGIASVFALYAVERWGKPGVIAIAYAGAILFLSVYLGWHYAVDGYASIAVVLAANAMMKRRGALPHLALHRA</sequence>
<reference evidence="3 4" key="1">
    <citation type="submission" date="2017-03" db="EMBL/GenBank/DDBJ databases">
        <authorList>
            <person name="Afonso C.L."/>
            <person name="Miller P.J."/>
            <person name="Scott M.A."/>
            <person name="Spackman E."/>
            <person name="Goraichik I."/>
            <person name="Dimitrov K.M."/>
            <person name="Suarez D.L."/>
            <person name="Swayne D.E."/>
        </authorList>
    </citation>
    <scope>NUCLEOTIDE SEQUENCE [LARGE SCALE GENOMIC DNA]</scope>
    <source>
        <strain evidence="3 4">CECT 7023</strain>
    </source>
</reference>
<keyword evidence="1" id="KW-0472">Membrane</keyword>
<feature type="transmembrane region" description="Helical" evidence="1">
    <location>
        <begin position="14"/>
        <end position="33"/>
    </location>
</feature>
<name>A0A1Y5RPR2_9RHOB</name>
<dbReference type="AlphaFoldDB" id="A0A1Y5RPR2"/>
<feature type="transmembrane region" description="Helical" evidence="1">
    <location>
        <begin position="53"/>
        <end position="71"/>
    </location>
</feature>
<dbReference type="OrthoDB" id="9816314at2"/>